<dbReference type="Proteomes" id="UP001049176">
    <property type="component" value="Chromosome 7"/>
</dbReference>
<gene>
    <name evidence="1" type="ORF">E1B28_010928</name>
</gene>
<name>A0A9P7RTK4_9AGAR</name>
<dbReference type="RefSeq" id="XP_043005697.1">
    <property type="nucleotide sequence ID" value="XM_043155915.1"/>
</dbReference>
<comment type="caution">
    <text evidence="1">The sequence shown here is derived from an EMBL/GenBank/DDBJ whole genome shotgun (WGS) entry which is preliminary data.</text>
</comment>
<dbReference type="EMBL" id="CM032187">
    <property type="protein sequence ID" value="KAG7089227.1"/>
    <property type="molecule type" value="Genomic_DNA"/>
</dbReference>
<accession>A0A9P7RTK4</accession>
<keyword evidence="2" id="KW-1185">Reference proteome</keyword>
<dbReference type="GeneID" id="66080003"/>
<protein>
    <submittedName>
        <fullName evidence="1">Uncharacterized protein</fullName>
    </submittedName>
</protein>
<sequence length="190" mass="21868">MSSSTSVDYTTIWDQMYNPRWREMQPPEYVLRPVDGALDRSQPFKFIDVEREPPPPPPDLSNLAFDERYLYGFPIPQSCIRRFEEDPSFRKDPKLYGPHIGPNPDAMTLGIRTDRVLGHVCSRYRVQFWETTAKDEEGLEKAEFILCFAIGRKDKGVVAPGGPPLLGVLKKIAKDLGIEEEPRWILGKWM</sequence>
<dbReference type="KEGG" id="more:E1B28_010928"/>
<reference evidence="1" key="1">
    <citation type="journal article" date="2021" name="Genome Biol. Evol.">
        <title>The assembled and annotated genome of the fairy-ring fungus Marasmius oreades.</title>
        <authorList>
            <person name="Hiltunen M."/>
            <person name="Ament-Velasquez S.L."/>
            <person name="Johannesson H."/>
        </authorList>
    </citation>
    <scope>NUCLEOTIDE SEQUENCE</scope>
    <source>
        <strain evidence="1">03SP1</strain>
    </source>
</reference>
<evidence type="ECO:0000313" key="1">
    <source>
        <dbReference type="EMBL" id="KAG7089227.1"/>
    </source>
</evidence>
<organism evidence="1 2">
    <name type="scientific">Marasmius oreades</name>
    <name type="common">fairy-ring Marasmius</name>
    <dbReference type="NCBI Taxonomy" id="181124"/>
    <lineage>
        <taxon>Eukaryota</taxon>
        <taxon>Fungi</taxon>
        <taxon>Dikarya</taxon>
        <taxon>Basidiomycota</taxon>
        <taxon>Agaricomycotina</taxon>
        <taxon>Agaricomycetes</taxon>
        <taxon>Agaricomycetidae</taxon>
        <taxon>Agaricales</taxon>
        <taxon>Marasmiineae</taxon>
        <taxon>Marasmiaceae</taxon>
        <taxon>Marasmius</taxon>
    </lineage>
</organism>
<proteinExistence type="predicted"/>
<evidence type="ECO:0000313" key="2">
    <source>
        <dbReference type="Proteomes" id="UP001049176"/>
    </source>
</evidence>
<dbReference type="AlphaFoldDB" id="A0A9P7RTK4"/>